<evidence type="ECO:0000256" key="3">
    <source>
        <dbReference type="ARBA" id="ARBA00023237"/>
    </source>
</evidence>
<evidence type="ECO:0000313" key="7">
    <source>
        <dbReference type="Proteomes" id="UP001623852"/>
    </source>
</evidence>
<feature type="domain" description="OmpA-like" evidence="5">
    <location>
        <begin position="523"/>
        <end position="644"/>
    </location>
</feature>
<dbReference type="Pfam" id="PF07676">
    <property type="entry name" value="PD40"/>
    <property type="match status" value="2"/>
</dbReference>
<dbReference type="SUPFAM" id="SSF48452">
    <property type="entry name" value="TPR-like"/>
    <property type="match status" value="1"/>
</dbReference>
<dbReference type="InterPro" id="IPR008969">
    <property type="entry name" value="CarboxyPept-like_regulatory"/>
</dbReference>
<protein>
    <submittedName>
        <fullName evidence="6">OmpA family protein</fullName>
    </submittedName>
</protein>
<dbReference type="Gene3D" id="1.25.40.10">
    <property type="entry name" value="Tetratricopeptide repeat domain"/>
    <property type="match status" value="1"/>
</dbReference>
<accession>A0ABZ2UDC4</accession>
<evidence type="ECO:0000256" key="4">
    <source>
        <dbReference type="PROSITE-ProRule" id="PRU00473"/>
    </source>
</evidence>
<dbReference type="Gene3D" id="2.60.40.1120">
    <property type="entry name" value="Carboxypeptidase-like, regulatory domain"/>
    <property type="match status" value="1"/>
</dbReference>
<gene>
    <name evidence="6" type="ORF">AABD74_19305</name>
</gene>
<proteinExistence type="predicted"/>
<sequence>MKNFTLLILIILNVFSSYSQQSKLNAGAKKYDSYAYVDVIKTYERVAAKGYKSEDLFRKLGDSYYFNSNFEGAVKWYEELFGINTSPEAEYYYRYAQSLKATGKTAKASRILDEFNAKFKNDSRGKLYRENMNYLDKIKANSGRYTIEDAGINSKYSDYGSFIYNNKIYFASARDTGNFSQRKHKWTGEYFTNIYDSDLDPQSGSTSKVNKIRSTVNTRFHESSVVFTKDGNTVYFTRNNYINGKKGKDANNVTLVKIYKASLENGKWANVAALPFTSDNYNTAHPALSPDEKTLYFSSDMPGSIGQSDIYKVNINDSGSFGTPENLGKGINTEGKETFPYVTSENEIYFASDGYPGLGGLDVFVGQIENNGTISDIQNLGADINSPKDDFAYIIDPVSRRGYFSSNKDGGLGSDDIYKFLETKRLKCIQELSGVITDAVTGIILPGTKVTLYDGMQRIKNSTVADAAGLYGFDVECGKTYYVRAEKPEYATKEVSITIPKETGKTNLPIALEKSICKVTIGDDLGKCFGIKMIYFDLDKSNIRTEAALDLEKILDVLKQNPTMKLDIRSHTDSRASHQYNEALSDRRAKSTITWLINNGVATNRLTGRGYGETQLVNLCSDDVKCSEEEHQMNRRSEFIITGL</sequence>
<evidence type="ECO:0000259" key="5">
    <source>
        <dbReference type="PROSITE" id="PS51123"/>
    </source>
</evidence>
<dbReference type="EMBL" id="CP150845">
    <property type="protein sequence ID" value="WYZ19305.1"/>
    <property type="molecule type" value="Genomic_DNA"/>
</dbReference>
<evidence type="ECO:0000256" key="1">
    <source>
        <dbReference type="ARBA" id="ARBA00004442"/>
    </source>
</evidence>
<dbReference type="PRINTS" id="PR01021">
    <property type="entry name" value="OMPADOMAIN"/>
</dbReference>
<keyword evidence="2 4" id="KW-0472">Membrane</keyword>
<dbReference type="InterPro" id="IPR011659">
    <property type="entry name" value="WD40"/>
</dbReference>
<dbReference type="InterPro" id="IPR011990">
    <property type="entry name" value="TPR-like_helical_dom_sf"/>
</dbReference>
<keyword evidence="7" id="KW-1185">Reference proteome</keyword>
<dbReference type="PROSITE" id="PS51123">
    <property type="entry name" value="OMPA_2"/>
    <property type="match status" value="1"/>
</dbReference>
<dbReference type="CDD" id="cd07185">
    <property type="entry name" value="OmpA_C-like"/>
    <property type="match status" value="1"/>
</dbReference>
<dbReference type="Pfam" id="PF00691">
    <property type="entry name" value="OmpA"/>
    <property type="match status" value="1"/>
</dbReference>
<evidence type="ECO:0000256" key="2">
    <source>
        <dbReference type="ARBA" id="ARBA00023136"/>
    </source>
</evidence>
<dbReference type="Pfam" id="PF13620">
    <property type="entry name" value="CarboxypepD_reg"/>
    <property type="match status" value="1"/>
</dbReference>
<dbReference type="PANTHER" id="PTHR30329:SF21">
    <property type="entry name" value="LIPOPROTEIN YIAD-RELATED"/>
    <property type="match status" value="1"/>
</dbReference>
<keyword evidence="3" id="KW-0998">Cell outer membrane</keyword>
<dbReference type="Gene3D" id="3.30.1330.60">
    <property type="entry name" value="OmpA-like domain"/>
    <property type="match status" value="1"/>
</dbReference>
<dbReference type="InterPro" id="IPR006665">
    <property type="entry name" value="OmpA-like"/>
</dbReference>
<dbReference type="SUPFAM" id="SSF49464">
    <property type="entry name" value="Carboxypeptidase regulatory domain-like"/>
    <property type="match status" value="1"/>
</dbReference>
<dbReference type="PANTHER" id="PTHR30329">
    <property type="entry name" value="STATOR ELEMENT OF FLAGELLAR MOTOR COMPLEX"/>
    <property type="match status" value="1"/>
</dbReference>
<dbReference type="SUPFAM" id="SSF82171">
    <property type="entry name" value="DPP6 N-terminal domain-like"/>
    <property type="match status" value="1"/>
</dbReference>
<evidence type="ECO:0000313" key="6">
    <source>
        <dbReference type="EMBL" id="WYZ19305.1"/>
    </source>
</evidence>
<dbReference type="Proteomes" id="UP001623852">
    <property type="component" value="Chromosome"/>
</dbReference>
<dbReference type="RefSeq" id="WP_406843979.1">
    <property type="nucleotide sequence ID" value="NZ_CP150845.1"/>
</dbReference>
<dbReference type="InterPro" id="IPR050330">
    <property type="entry name" value="Bact_OuterMem_StrucFunc"/>
</dbReference>
<dbReference type="InterPro" id="IPR006664">
    <property type="entry name" value="OMP_bac"/>
</dbReference>
<name>A0ABZ2UDC4_9FLAO</name>
<organism evidence="6 7">
    <name type="scientific">Flavobacterium soyae</name>
    <dbReference type="NCBI Taxonomy" id="2903098"/>
    <lineage>
        <taxon>Bacteria</taxon>
        <taxon>Pseudomonadati</taxon>
        <taxon>Bacteroidota</taxon>
        <taxon>Flavobacteriia</taxon>
        <taxon>Flavobacteriales</taxon>
        <taxon>Flavobacteriaceae</taxon>
        <taxon>Flavobacterium</taxon>
    </lineage>
</organism>
<reference evidence="6 7" key="1">
    <citation type="submission" date="2024-03" db="EMBL/GenBank/DDBJ databases">
        <title>Flavobacterium soyae.</title>
        <authorList>
            <person name="Zheng W."/>
        </authorList>
    </citation>
    <scope>NUCLEOTIDE SEQUENCE [LARGE SCALE GENOMIC DNA]</scope>
    <source>
        <strain evidence="6 7">55</strain>
    </source>
</reference>
<dbReference type="InterPro" id="IPR036737">
    <property type="entry name" value="OmpA-like_sf"/>
</dbReference>
<dbReference type="InterPro" id="IPR011042">
    <property type="entry name" value="6-blade_b-propeller_TolB-like"/>
</dbReference>
<comment type="subcellular location">
    <subcellularLocation>
        <location evidence="1">Cell outer membrane</location>
    </subcellularLocation>
</comment>
<dbReference type="SUPFAM" id="SSF103088">
    <property type="entry name" value="OmpA-like"/>
    <property type="match status" value="1"/>
</dbReference>
<dbReference type="Gene3D" id="2.120.10.30">
    <property type="entry name" value="TolB, C-terminal domain"/>
    <property type="match status" value="1"/>
</dbReference>